<accession>A0A9X2P1Y7</accession>
<gene>
    <name evidence="2" type="ORF">NU887_04230</name>
</gene>
<sequence length="193" mass="21269">MGQFQLYFQLGIQHILDIKGFDHILFVVALCAIYVTRDWKKILILVTAFTIGHSITLALATLKLVKVNSDWIEFLIPVTIAVTAVSNIFSPKPSSGRGIQINYVFALFFGLIHGLGFSNYLRSLLGKEASIFQPLLAFNLGLEVGQLVIVTITVVVAGLLVGIVGVNRKDWALVISSIVLGMAIMMMIDTKFW</sequence>
<comment type="caution">
    <text evidence="2">The sequence shown here is derived from an EMBL/GenBank/DDBJ whole genome shotgun (WGS) entry which is preliminary data.</text>
</comment>
<evidence type="ECO:0000256" key="1">
    <source>
        <dbReference type="SAM" id="Phobius"/>
    </source>
</evidence>
<feature type="transmembrane region" description="Helical" evidence="1">
    <location>
        <begin position="144"/>
        <end position="164"/>
    </location>
</feature>
<keyword evidence="3" id="KW-1185">Reference proteome</keyword>
<dbReference type="AlphaFoldDB" id="A0A9X2P1Y7"/>
<dbReference type="EMBL" id="JANSUY010000002">
    <property type="protein sequence ID" value="MCR9014229.1"/>
    <property type="molecule type" value="Genomic_DNA"/>
</dbReference>
<reference evidence="2" key="1">
    <citation type="submission" date="2022-08" db="EMBL/GenBank/DDBJ databases">
        <authorList>
            <person name="Zhang D."/>
        </authorList>
    </citation>
    <scope>NUCLEOTIDE SEQUENCE</scope>
    <source>
        <strain evidence="2">XJ19-11</strain>
    </source>
</reference>
<keyword evidence="1" id="KW-0472">Membrane</keyword>
<evidence type="ECO:0000313" key="3">
    <source>
        <dbReference type="Proteomes" id="UP001142175"/>
    </source>
</evidence>
<feature type="transmembrane region" description="Helical" evidence="1">
    <location>
        <begin position="43"/>
        <end position="65"/>
    </location>
</feature>
<evidence type="ECO:0000313" key="2">
    <source>
        <dbReference type="EMBL" id="MCR9014229.1"/>
    </source>
</evidence>
<feature type="transmembrane region" description="Helical" evidence="1">
    <location>
        <begin position="101"/>
        <end position="121"/>
    </location>
</feature>
<feature type="transmembrane region" description="Helical" evidence="1">
    <location>
        <begin position="71"/>
        <end position="89"/>
    </location>
</feature>
<dbReference type="Proteomes" id="UP001142175">
    <property type="component" value="Unassembled WGS sequence"/>
</dbReference>
<proteinExistence type="predicted"/>
<feature type="transmembrane region" description="Helical" evidence="1">
    <location>
        <begin position="171"/>
        <end position="188"/>
    </location>
</feature>
<dbReference type="Pfam" id="PF13795">
    <property type="entry name" value="HupE_UreJ_2"/>
    <property type="match status" value="1"/>
</dbReference>
<dbReference type="RefSeq" id="WP_258422116.1">
    <property type="nucleotide sequence ID" value="NZ_JANSUY010000002.1"/>
</dbReference>
<organism evidence="2 3">
    <name type="scientific">Aquiflexum gelatinilyticum</name>
    <dbReference type="NCBI Taxonomy" id="2961943"/>
    <lineage>
        <taxon>Bacteria</taxon>
        <taxon>Pseudomonadati</taxon>
        <taxon>Bacteroidota</taxon>
        <taxon>Cytophagia</taxon>
        <taxon>Cytophagales</taxon>
        <taxon>Cyclobacteriaceae</taxon>
        <taxon>Aquiflexum</taxon>
    </lineage>
</organism>
<keyword evidence="1" id="KW-1133">Transmembrane helix</keyword>
<name>A0A9X2P1Y7_9BACT</name>
<protein>
    <submittedName>
        <fullName evidence="2">HupE/UreJ family protein</fullName>
    </submittedName>
</protein>
<dbReference type="InterPro" id="IPR032809">
    <property type="entry name" value="Put_HupE_UreJ"/>
</dbReference>
<feature type="transmembrane region" description="Helical" evidence="1">
    <location>
        <begin position="20"/>
        <end position="36"/>
    </location>
</feature>
<keyword evidence="1" id="KW-0812">Transmembrane</keyword>